<evidence type="ECO:0000313" key="4">
    <source>
        <dbReference type="Proteomes" id="UP001175211"/>
    </source>
</evidence>
<accession>A0AA39N1S7</accession>
<dbReference type="Proteomes" id="UP001175211">
    <property type="component" value="Unassembled WGS sequence"/>
</dbReference>
<evidence type="ECO:0000313" key="3">
    <source>
        <dbReference type="EMBL" id="KAK0454025.1"/>
    </source>
</evidence>
<feature type="chain" id="PRO_5041258453" evidence="2">
    <location>
        <begin position="20"/>
        <end position="192"/>
    </location>
</feature>
<keyword evidence="4" id="KW-1185">Reference proteome</keyword>
<feature type="region of interest" description="Disordered" evidence="1">
    <location>
        <begin position="167"/>
        <end position="192"/>
    </location>
</feature>
<feature type="compositionally biased region" description="Polar residues" evidence="1">
    <location>
        <begin position="179"/>
        <end position="192"/>
    </location>
</feature>
<protein>
    <submittedName>
        <fullName evidence="3">Uncharacterized protein</fullName>
    </submittedName>
</protein>
<gene>
    <name evidence="3" type="ORF">EV420DRAFT_1749586</name>
</gene>
<dbReference type="GeneID" id="85363840"/>
<feature type="region of interest" description="Disordered" evidence="1">
    <location>
        <begin position="89"/>
        <end position="112"/>
    </location>
</feature>
<reference evidence="3" key="1">
    <citation type="submission" date="2023-06" db="EMBL/GenBank/DDBJ databases">
        <authorList>
            <consortium name="Lawrence Berkeley National Laboratory"/>
            <person name="Ahrendt S."/>
            <person name="Sahu N."/>
            <person name="Indic B."/>
            <person name="Wong-Bajracharya J."/>
            <person name="Merenyi Z."/>
            <person name="Ke H.-M."/>
            <person name="Monk M."/>
            <person name="Kocsube S."/>
            <person name="Drula E."/>
            <person name="Lipzen A."/>
            <person name="Balint B."/>
            <person name="Henrissat B."/>
            <person name="Andreopoulos B."/>
            <person name="Martin F.M."/>
            <person name="Harder C.B."/>
            <person name="Rigling D."/>
            <person name="Ford K.L."/>
            <person name="Foster G.D."/>
            <person name="Pangilinan J."/>
            <person name="Papanicolaou A."/>
            <person name="Barry K."/>
            <person name="LaButti K."/>
            <person name="Viragh M."/>
            <person name="Koriabine M."/>
            <person name="Yan M."/>
            <person name="Riley R."/>
            <person name="Champramary S."/>
            <person name="Plett K.L."/>
            <person name="Tsai I.J."/>
            <person name="Slot J."/>
            <person name="Sipos G."/>
            <person name="Plett J."/>
            <person name="Nagy L.G."/>
            <person name="Grigoriev I.V."/>
        </authorList>
    </citation>
    <scope>NUCLEOTIDE SEQUENCE</scope>
    <source>
        <strain evidence="3">CCBAS 213</strain>
    </source>
</reference>
<feature type="signal peptide" evidence="2">
    <location>
        <begin position="1"/>
        <end position="19"/>
    </location>
</feature>
<keyword evidence="2" id="KW-0732">Signal</keyword>
<evidence type="ECO:0000256" key="1">
    <source>
        <dbReference type="SAM" id="MobiDB-lite"/>
    </source>
</evidence>
<name>A0AA39N1S7_ARMTA</name>
<comment type="caution">
    <text evidence="3">The sequence shown here is derived from an EMBL/GenBank/DDBJ whole genome shotgun (WGS) entry which is preliminary data.</text>
</comment>
<dbReference type="RefSeq" id="XP_060328413.1">
    <property type="nucleotide sequence ID" value="XM_060480292.1"/>
</dbReference>
<organism evidence="3 4">
    <name type="scientific">Armillaria tabescens</name>
    <name type="common">Ringless honey mushroom</name>
    <name type="synonym">Agaricus tabescens</name>
    <dbReference type="NCBI Taxonomy" id="1929756"/>
    <lineage>
        <taxon>Eukaryota</taxon>
        <taxon>Fungi</taxon>
        <taxon>Dikarya</taxon>
        <taxon>Basidiomycota</taxon>
        <taxon>Agaricomycotina</taxon>
        <taxon>Agaricomycetes</taxon>
        <taxon>Agaricomycetidae</taxon>
        <taxon>Agaricales</taxon>
        <taxon>Marasmiineae</taxon>
        <taxon>Physalacriaceae</taxon>
        <taxon>Desarmillaria</taxon>
    </lineage>
</organism>
<evidence type="ECO:0000256" key="2">
    <source>
        <dbReference type="SAM" id="SignalP"/>
    </source>
</evidence>
<proteinExistence type="predicted"/>
<dbReference type="EMBL" id="JAUEPS010000028">
    <property type="protein sequence ID" value="KAK0454025.1"/>
    <property type="molecule type" value="Genomic_DNA"/>
</dbReference>
<dbReference type="AlphaFoldDB" id="A0AA39N1S7"/>
<sequence>MSHCALVCFLFSYLACVQSLHKPSRHRYGCGHGMFYSIYACISELAKPNLIQVSLATIPAGFDFCSLLVYFDTFIFTLRNAVGVSEQHRASHGQNGKAKKSSPRKPNGTLWEESPATIMHPELPIGVGLLDDSGDVPLSVNFRTSTTCYLELAIVLPQSEQKGEVINLRESKVKPNTKGARNSRTGETSSME</sequence>